<gene>
    <name evidence="2" type="ORF">EEI45_03155</name>
</gene>
<evidence type="ECO:0000313" key="3">
    <source>
        <dbReference type="Proteomes" id="UP000278804"/>
    </source>
</evidence>
<dbReference type="CDD" id="cd23763">
    <property type="entry name" value="ASKHA_ATPase_ROK"/>
    <property type="match status" value="1"/>
</dbReference>
<dbReference type="KEGG" id="eri:EEI45_03155"/>
<dbReference type="PANTHER" id="PTHR18964:SF149">
    <property type="entry name" value="BIFUNCTIONAL UDP-N-ACETYLGLUCOSAMINE 2-EPIMERASE_N-ACETYLMANNOSAMINE KINASE"/>
    <property type="match status" value="1"/>
</dbReference>
<proteinExistence type="inferred from homology"/>
<sequence>MKYAVSVDIGGTNTRVALIDEMGTIITRTMFPTDTQDPKANLEKIYEVVVAFDTPILGVGMSCPGPLDLKKGIVLTPPNLTGWHGFPLKQNAESIFKCPVYVENDANLAGLAEVCQGAGQGFEIVQFLTISTGVGGGLVINQKIFQGAHGFAQEIANMILVPGGHQLKPLMPGSLESMCSGTALVARAKALGLEVEHAGDVVAYATKGNLDAQRILDESKEYLANALAGMVGMIDPDLIVLGGGVALNIDGYVEDVTHRVKEKVYDVQKENIRIEKAKLGDDNGLLGGALLVFNSLS</sequence>
<protein>
    <submittedName>
        <fullName evidence="2">ROK family protein</fullName>
    </submittedName>
</protein>
<dbReference type="Proteomes" id="UP000278804">
    <property type="component" value="Chromosome"/>
</dbReference>
<dbReference type="Gene3D" id="3.30.420.40">
    <property type="match status" value="2"/>
</dbReference>
<dbReference type="RefSeq" id="WP_125164113.1">
    <property type="nucleotide sequence ID" value="NZ_CP034234.1"/>
</dbReference>
<name>A0A3Q8S740_9FIRM</name>
<dbReference type="PANTHER" id="PTHR18964">
    <property type="entry name" value="ROK (REPRESSOR, ORF, KINASE) FAMILY"/>
    <property type="match status" value="1"/>
</dbReference>
<organism evidence="2 3">
    <name type="scientific">Erysipelothrix piscisicarius</name>
    <dbReference type="NCBI Taxonomy" id="2485784"/>
    <lineage>
        <taxon>Bacteria</taxon>
        <taxon>Bacillati</taxon>
        <taxon>Bacillota</taxon>
        <taxon>Erysipelotrichia</taxon>
        <taxon>Erysipelotrichales</taxon>
        <taxon>Erysipelotrichaceae</taxon>
        <taxon>Erysipelothrix</taxon>
    </lineage>
</organism>
<comment type="similarity">
    <text evidence="1">Belongs to the ROK (NagC/XylR) family.</text>
</comment>
<accession>A0A3Q8S740</accession>
<evidence type="ECO:0000256" key="1">
    <source>
        <dbReference type="ARBA" id="ARBA00006479"/>
    </source>
</evidence>
<dbReference type="EMBL" id="CP034234">
    <property type="protein sequence ID" value="AZK43904.1"/>
    <property type="molecule type" value="Genomic_DNA"/>
</dbReference>
<dbReference type="SUPFAM" id="SSF53067">
    <property type="entry name" value="Actin-like ATPase domain"/>
    <property type="match status" value="1"/>
</dbReference>
<dbReference type="InterPro" id="IPR000600">
    <property type="entry name" value="ROK"/>
</dbReference>
<dbReference type="InterPro" id="IPR043129">
    <property type="entry name" value="ATPase_NBD"/>
</dbReference>
<evidence type="ECO:0000313" key="2">
    <source>
        <dbReference type="EMBL" id="AZK43904.1"/>
    </source>
</evidence>
<reference evidence="2 3" key="1">
    <citation type="journal article" date="2020" name="Int. J. Syst. Evol. Microbiol.">
        <title>Description of Erysipelothrix piscisicarius sp. nov., an emergent fish pathogen, and assessment of virulence using a tiger barb (Puntigrus tetrazona) infection model.</title>
        <authorList>
            <person name="Pomaranski E.K."/>
            <person name="Griffin M.J."/>
            <person name="Camus A.C."/>
            <person name="Armwood A.R."/>
            <person name="Shelley J."/>
            <person name="Waldbieser G.C."/>
            <person name="LaFrentz B.R."/>
            <person name="Garcia J.C."/>
            <person name="Yanong R."/>
            <person name="Soto E."/>
        </authorList>
    </citation>
    <scope>NUCLEOTIDE SEQUENCE [LARGE SCALE GENOMIC DNA]</scope>
    <source>
        <strain evidence="2 3">15TAL0474</strain>
    </source>
</reference>
<dbReference type="AlphaFoldDB" id="A0A3Q8S740"/>
<dbReference type="Pfam" id="PF00480">
    <property type="entry name" value="ROK"/>
    <property type="match status" value="1"/>
</dbReference>
<keyword evidence="3" id="KW-1185">Reference proteome</keyword>